<organism evidence="2 3">
    <name type="scientific">Streptomyces fuscichromogenes</name>
    <dbReference type="NCBI Taxonomy" id="1324013"/>
    <lineage>
        <taxon>Bacteria</taxon>
        <taxon>Bacillati</taxon>
        <taxon>Actinomycetota</taxon>
        <taxon>Actinomycetes</taxon>
        <taxon>Kitasatosporales</taxon>
        <taxon>Streptomycetaceae</taxon>
        <taxon>Streptomyces</taxon>
    </lineage>
</organism>
<protein>
    <submittedName>
        <fullName evidence="2">ABC transporter permease</fullName>
    </submittedName>
</protein>
<dbReference type="EMBL" id="BMML01000012">
    <property type="protein sequence ID" value="GGN22339.1"/>
    <property type="molecule type" value="Genomic_DNA"/>
</dbReference>
<reference evidence="2" key="1">
    <citation type="journal article" date="2014" name="Int. J. Syst. Evol. Microbiol.">
        <title>Complete genome sequence of Corynebacterium casei LMG S-19264T (=DSM 44701T), isolated from a smear-ripened cheese.</title>
        <authorList>
            <consortium name="US DOE Joint Genome Institute (JGI-PGF)"/>
            <person name="Walter F."/>
            <person name="Albersmeier A."/>
            <person name="Kalinowski J."/>
            <person name="Ruckert C."/>
        </authorList>
    </citation>
    <scope>NUCLEOTIDE SEQUENCE</scope>
    <source>
        <strain evidence="2">CGMCC 4.7110</strain>
    </source>
</reference>
<gene>
    <name evidence="2" type="ORF">GCM10011578_054040</name>
</gene>
<comment type="caution">
    <text evidence="2">The sequence shown here is derived from an EMBL/GenBank/DDBJ whole genome shotgun (WGS) entry which is preliminary data.</text>
</comment>
<accession>A0A917XGG1</accession>
<feature type="transmembrane region" description="Helical" evidence="1">
    <location>
        <begin position="252"/>
        <end position="273"/>
    </location>
</feature>
<proteinExistence type="predicted"/>
<dbReference type="AlphaFoldDB" id="A0A917XGG1"/>
<keyword evidence="1" id="KW-0812">Transmembrane</keyword>
<reference evidence="2" key="2">
    <citation type="submission" date="2020-09" db="EMBL/GenBank/DDBJ databases">
        <authorList>
            <person name="Sun Q."/>
            <person name="Zhou Y."/>
        </authorList>
    </citation>
    <scope>NUCLEOTIDE SEQUENCE</scope>
    <source>
        <strain evidence="2">CGMCC 4.7110</strain>
    </source>
</reference>
<feature type="transmembrane region" description="Helical" evidence="1">
    <location>
        <begin position="114"/>
        <end position="142"/>
    </location>
</feature>
<evidence type="ECO:0000313" key="3">
    <source>
        <dbReference type="Proteomes" id="UP000653411"/>
    </source>
</evidence>
<feature type="transmembrane region" description="Helical" evidence="1">
    <location>
        <begin position="199"/>
        <end position="217"/>
    </location>
</feature>
<keyword evidence="1" id="KW-0472">Membrane</keyword>
<evidence type="ECO:0000313" key="2">
    <source>
        <dbReference type="EMBL" id="GGN22339.1"/>
    </source>
</evidence>
<feature type="transmembrane region" description="Helical" evidence="1">
    <location>
        <begin position="41"/>
        <end position="60"/>
    </location>
</feature>
<keyword evidence="3" id="KW-1185">Reference proteome</keyword>
<sequence length="278" mass="28511">MNPLGSTRLADTANGAWHVTFTHTLHAEWTKLRTAGDTGRLLLLTITLTVAVGCGTAKAVKCPDTGCGQDPVKLALTGITVGQAVIAVLAVLAISNEYGTGMIRTTLTAVPNRLTVLAAKATVLTTVVLASGTAAVLASLLAGRCVLPGNGFTAAHGYAPLTLADGPTLRAAAGSVLYLALIALLALGTATAVRDAASAIATVLGLLYLFPILTQVVNNPHWQHRLQQISPMTAGLAVQATVHLRERPIGPWAGLGVLATWAATALMTGSLLLHARDT</sequence>
<dbReference type="Proteomes" id="UP000653411">
    <property type="component" value="Unassembled WGS sequence"/>
</dbReference>
<feature type="transmembrane region" description="Helical" evidence="1">
    <location>
        <begin position="72"/>
        <end position="94"/>
    </location>
</feature>
<evidence type="ECO:0000256" key="1">
    <source>
        <dbReference type="SAM" id="Phobius"/>
    </source>
</evidence>
<feature type="transmembrane region" description="Helical" evidence="1">
    <location>
        <begin position="168"/>
        <end position="187"/>
    </location>
</feature>
<dbReference type="RefSeq" id="WP_189265396.1">
    <property type="nucleotide sequence ID" value="NZ_BMML01000012.1"/>
</dbReference>
<name>A0A917XGG1_9ACTN</name>
<keyword evidence="1" id="KW-1133">Transmembrane helix</keyword>